<dbReference type="GO" id="GO:0003677">
    <property type="term" value="F:DNA binding"/>
    <property type="evidence" value="ECO:0007669"/>
    <property type="project" value="UniProtKB-UniRule"/>
</dbReference>
<evidence type="ECO:0000259" key="12">
    <source>
        <dbReference type="SMART" id="SM00662"/>
    </source>
</evidence>
<dbReference type="Gene3D" id="1.10.150.20">
    <property type="entry name" value="5' to 3' exonuclease, C-terminal subdomain"/>
    <property type="match status" value="1"/>
</dbReference>
<dbReference type="Proteomes" id="UP000002892">
    <property type="component" value="Chromosome"/>
</dbReference>
<feature type="domain" description="DNA-directed RNA polymerase RpoA/D/Rpb3-type" evidence="12">
    <location>
        <begin position="20"/>
        <end position="225"/>
    </location>
</feature>
<sequence>MLEMEKPRIECVERYENGSYAKFVVEPLERGYGITIGNSLKRVLLSSLPGSAVTTIKIDGALKASSKIPGVMEDITDIVLNIKSLALKGYTNEPRVIRLESQGAGVVTAGDIICDSDIVVLNKDLKIATLDNAGRLSIEMTVERGYGYVSAEQNKIPDDGVIPIDSIFTPIYKVDYMVEATRVGQITDYDRLTLETWSNGSISPEEATSRAARILNDQLLLFTKLNTAFATGESTEEIKKESKQDRNLKMSIEDLDLSMRAYNGLKRAGINSVKDLTRRAKADMFKVRNLGLKSLEEIDFKLKELGLSFQHEED</sequence>
<reference evidence="13 14" key="1">
    <citation type="journal article" date="2012" name="J. Bacteriol.">
        <title>Complete genome sequences of Desulfosporosinus orientis DSM765T, Desulfosporosinus youngiae DSM17734T, Desulfosporosinus meridiei DSM13257T, and Desulfosporosinus acidiphilus DSM22704T.</title>
        <authorList>
            <person name="Pester M."/>
            <person name="Brambilla E."/>
            <person name="Alazard D."/>
            <person name="Rattei T."/>
            <person name="Weinmaier T."/>
            <person name="Han J."/>
            <person name="Lucas S."/>
            <person name="Lapidus A."/>
            <person name="Cheng J.F."/>
            <person name="Goodwin L."/>
            <person name="Pitluck S."/>
            <person name="Peters L."/>
            <person name="Ovchinnikova G."/>
            <person name="Teshima H."/>
            <person name="Detter J.C."/>
            <person name="Han C.S."/>
            <person name="Tapia R."/>
            <person name="Land M.L."/>
            <person name="Hauser L."/>
            <person name="Kyrpides N.C."/>
            <person name="Ivanova N.N."/>
            <person name="Pagani I."/>
            <person name="Huntmann M."/>
            <person name="Wei C.L."/>
            <person name="Davenport K.W."/>
            <person name="Daligault H."/>
            <person name="Chain P.S."/>
            <person name="Chen A."/>
            <person name="Mavromatis K."/>
            <person name="Markowitz V."/>
            <person name="Szeto E."/>
            <person name="Mikhailova N."/>
            <person name="Pati A."/>
            <person name="Wagner M."/>
            <person name="Woyke T."/>
            <person name="Ollivier B."/>
            <person name="Klenk H.P."/>
            <person name="Spring S."/>
            <person name="Loy A."/>
        </authorList>
    </citation>
    <scope>NUCLEOTIDE SEQUENCE [LARGE SCALE GENOMIC DNA]</scope>
    <source>
        <strain evidence="14">DSM 22704 / JCM 16185 / SJ4</strain>
    </source>
</reference>
<keyword evidence="6 11" id="KW-0548">Nucleotidyltransferase</keyword>
<dbReference type="NCBIfam" id="NF003515">
    <property type="entry name" value="PRK05182.2-1"/>
    <property type="match status" value="1"/>
</dbReference>
<dbReference type="InterPro" id="IPR036603">
    <property type="entry name" value="RBP11-like"/>
</dbReference>
<feature type="region of interest" description="Alpha C-terminal domain (alpha-CTD)" evidence="11">
    <location>
        <begin position="246"/>
        <end position="314"/>
    </location>
</feature>
<dbReference type="SUPFAM" id="SSF47789">
    <property type="entry name" value="C-terminal domain of RNA polymerase alpha subunit"/>
    <property type="match status" value="1"/>
</dbReference>
<gene>
    <name evidence="11" type="primary">rpoA</name>
    <name evidence="13" type="ordered locus">Desaci_4117</name>
</gene>
<dbReference type="STRING" id="646529.Desaci_4117"/>
<dbReference type="EMBL" id="CP003639">
    <property type="protein sequence ID" value="AFM42979.1"/>
    <property type="molecule type" value="Genomic_DNA"/>
</dbReference>
<dbReference type="RefSeq" id="WP_014828965.1">
    <property type="nucleotide sequence ID" value="NC_018068.1"/>
</dbReference>
<dbReference type="HOGENOM" id="CLU_053084_0_1_9"/>
<dbReference type="GO" id="GO:0005737">
    <property type="term" value="C:cytoplasm"/>
    <property type="evidence" value="ECO:0007669"/>
    <property type="project" value="UniProtKB-ARBA"/>
</dbReference>
<dbReference type="KEGG" id="dai:Desaci_4117"/>
<comment type="function">
    <text evidence="11">DNA-dependent RNA polymerase catalyzes the transcription of DNA into RNA using the four ribonucleoside triphosphates as substrates.</text>
</comment>
<dbReference type="eggNOG" id="COG0202">
    <property type="taxonomic scope" value="Bacteria"/>
</dbReference>
<dbReference type="HAMAP" id="MF_00059">
    <property type="entry name" value="RNApol_bact_RpoA"/>
    <property type="match status" value="1"/>
</dbReference>
<dbReference type="GO" id="GO:0000428">
    <property type="term" value="C:DNA-directed RNA polymerase complex"/>
    <property type="evidence" value="ECO:0007669"/>
    <property type="project" value="UniProtKB-KW"/>
</dbReference>
<comment type="domain">
    <text evidence="11">The N-terminal domain is essential for RNAP assembly and basal transcription, whereas the C-terminal domain is involved in interaction with transcriptional regulators and with upstream promoter elements.</text>
</comment>
<dbReference type="SUPFAM" id="SSF56553">
    <property type="entry name" value="Insert subdomain of RNA polymerase alpha subunit"/>
    <property type="match status" value="1"/>
</dbReference>
<dbReference type="Gene3D" id="2.170.120.12">
    <property type="entry name" value="DNA-directed RNA polymerase, insert domain"/>
    <property type="match status" value="1"/>
</dbReference>
<dbReference type="Pfam" id="PF01000">
    <property type="entry name" value="RNA_pol_A_bac"/>
    <property type="match status" value="1"/>
</dbReference>
<dbReference type="GO" id="GO:0006351">
    <property type="term" value="P:DNA-templated transcription"/>
    <property type="evidence" value="ECO:0007669"/>
    <property type="project" value="UniProtKB-UniRule"/>
</dbReference>
<comment type="subunit">
    <text evidence="11">Homodimer. The RNAP catalytic core consists of 2 alpha, 1 beta, 1 beta' and 1 omega subunit. When a sigma factor is associated with the core the holoenzyme is formed, which can initiate transcription.</text>
</comment>
<dbReference type="InterPro" id="IPR011773">
    <property type="entry name" value="DNA-dir_RpoA"/>
</dbReference>
<feature type="region of interest" description="Alpha N-terminal domain (alpha-NTD)" evidence="11">
    <location>
        <begin position="1"/>
        <end position="233"/>
    </location>
</feature>
<evidence type="ECO:0000256" key="1">
    <source>
        <dbReference type="ARBA" id="ARBA00007123"/>
    </source>
</evidence>
<evidence type="ECO:0000256" key="11">
    <source>
        <dbReference type="HAMAP-Rule" id="MF_00059"/>
    </source>
</evidence>
<protein>
    <recommendedName>
        <fullName evidence="3 11">DNA-directed RNA polymerase subunit alpha</fullName>
        <shortName evidence="11">RNAP subunit alpha</shortName>
        <ecNumber evidence="2 11">2.7.7.6</ecNumber>
    </recommendedName>
    <alternativeName>
        <fullName evidence="9 11">RNA polymerase subunit alpha</fullName>
    </alternativeName>
    <alternativeName>
        <fullName evidence="8 11">Transcriptase subunit alpha</fullName>
    </alternativeName>
</protein>
<keyword evidence="4 11" id="KW-0240">DNA-directed RNA polymerase</keyword>
<evidence type="ECO:0000313" key="13">
    <source>
        <dbReference type="EMBL" id="AFM42979.1"/>
    </source>
</evidence>
<proteinExistence type="inferred from homology"/>
<evidence type="ECO:0000256" key="8">
    <source>
        <dbReference type="ARBA" id="ARBA00032524"/>
    </source>
</evidence>
<evidence type="ECO:0000256" key="9">
    <source>
        <dbReference type="ARBA" id="ARBA00033070"/>
    </source>
</evidence>
<dbReference type="InterPro" id="IPR011262">
    <property type="entry name" value="DNA-dir_RNA_pol_insert"/>
</dbReference>
<dbReference type="InterPro" id="IPR036643">
    <property type="entry name" value="RNApol_insert_sf"/>
</dbReference>
<dbReference type="CDD" id="cd06928">
    <property type="entry name" value="RNAP_alpha_NTD"/>
    <property type="match status" value="1"/>
</dbReference>
<evidence type="ECO:0000256" key="7">
    <source>
        <dbReference type="ARBA" id="ARBA00023163"/>
    </source>
</evidence>
<dbReference type="NCBIfam" id="TIGR02027">
    <property type="entry name" value="rpoA"/>
    <property type="match status" value="1"/>
</dbReference>
<evidence type="ECO:0000256" key="4">
    <source>
        <dbReference type="ARBA" id="ARBA00022478"/>
    </source>
</evidence>
<keyword evidence="7 11" id="KW-0804">Transcription</keyword>
<comment type="catalytic activity">
    <reaction evidence="10 11">
        <text>RNA(n) + a ribonucleoside 5'-triphosphate = RNA(n+1) + diphosphate</text>
        <dbReference type="Rhea" id="RHEA:21248"/>
        <dbReference type="Rhea" id="RHEA-COMP:14527"/>
        <dbReference type="Rhea" id="RHEA-COMP:17342"/>
        <dbReference type="ChEBI" id="CHEBI:33019"/>
        <dbReference type="ChEBI" id="CHEBI:61557"/>
        <dbReference type="ChEBI" id="CHEBI:140395"/>
        <dbReference type="EC" id="2.7.7.6"/>
    </reaction>
</comment>
<dbReference type="InterPro" id="IPR011260">
    <property type="entry name" value="RNAP_asu_C"/>
</dbReference>
<dbReference type="GO" id="GO:0046983">
    <property type="term" value="F:protein dimerization activity"/>
    <property type="evidence" value="ECO:0007669"/>
    <property type="project" value="InterPro"/>
</dbReference>
<evidence type="ECO:0000256" key="3">
    <source>
        <dbReference type="ARBA" id="ARBA00015972"/>
    </source>
</evidence>
<comment type="similarity">
    <text evidence="1 11">Belongs to the RNA polymerase alpha chain family.</text>
</comment>
<dbReference type="NCBIfam" id="NF003519">
    <property type="entry name" value="PRK05182.2-5"/>
    <property type="match status" value="1"/>
</dbReference>
<dbReference type="SUPFAM" id="SSF55257">
    <property type="entry name" value="RBP11-like subunits of RNA polymerase"/>
    <property type="match status" value="1"/>
</dbReference>
<dbReference type="Pfam" id="PF03118">
    <property type="entry name" value="RNA_pol_A_CTD"/>
    <property type="match status" value="1"/>
</dbReference>
<accession>I4DB05</accession>
<evidence type="ECO:0000256" key="10">
    <source>
        <dbReference type="ARBA" id="ARBA00048552"/>
    </source>
</evidence>
<dbReference type="SMART" id="SM00662">
    <property type="entry name" value="RPOLD"/>
    <property type="match status" value="1"/>
</dbReference>
<evidence type="ECO:0000256" key="5">
    <source>
        <dbReference type="ARBA" id="ARBA00022679"/>
    </source>
</evidence>
<dbReference type="Pfam" id="PF01193">
    <property type="entry name" value="RNA_pol_L"/>
    <property type="match status" value="1"/>
</dbReference>
<dbReference type="Gene3D" id="3.30.1360.10">
    <property type="entry name" value="RNA polymerase, RBP11-like subunit"/>
    <property type="match status" value="1"/>
</dbReference>
<dbReference type="EC" id="2.7.7.6" evidence="2 11"/>
<dbReference type="OrthoDB" id="9805706at2"/>
<dbReference type="InterPro" id="IPR011263">
    <property type="entry name" value="DNA-dir_RNA_pol_RpoA/D/Rpb3"/>
</dbReference>
<evidence type="ECO:0000256" key="6">
    <source>
        <dbReference type="ARBA" id="ARBA00022695"/>
    </source>
</evidence>
<dbReference type="AlphaFoldDB" id="I4DB05"/>
<dbReference type="GO" id="GO:0003899">
    <property type="term" value="F:DNA-directed RNA polymerase activity"/>
    <property type="evidence" value="ECO:0007669"/>
    <property type="project" value="UniProtKB-UniRule"/>
</dbReference>
<dbReference type="FunFam" id="2.170.120.12:FF:000001">
    <property type="entry name" value="DNA-directed RNA polymerase subunit alpha"/>
    <property type="match status" value="1"/>
</dbReference>
<keyword evidence="5 11" id="KW-0808">Transferase</keyword>
<evidence type="ECO:0000313" key="14">
    <source>
        <dbReference type="Proteomes" id="UP000002892"/>
    </source>
</evidence>
<name>I4DB05_DESAJ</name>
<keyword evidence="14" id="KW-1185">Reference proteome</keyword>
<organism evidence="13 14">
    <name type="scientific">Desulfosporosinus acidiphilus (strain DSM 22704 / JCM 16185 / SJ4)</name>
    <dbReference type="NCBI Taxonomy" id="646529"/>
    <lineage>
        <taxon>Bacteria</taxon>
        <taxon>Bacillati</taxon>
        <taxon>Bacillota</taxon>
        <taxon>Clostridia</taxon>
        <taxon>Eubacteriales</taxon>
        <taxon>Desulfitobacteriaceae</taxon>
        <taxon>Desulfosporosinus</taxon>
    </lineage>
</organism>
<dbReference type="NCBIfam" id="NF003513">
    <property type="entry name" value="PRK05182.1-2"/>
    <property type="match status" value="1"/>
</dbReference>
<evidence type="ECO:0000256" key="2">
    <source>
        <dbReference type="ARBA" id="ARBA00012418"/>
    </source>
</evidence>